<dbReference type="GO" id="GO:0006367">
    <property type="term" value="P:transcription initiation at RNA polymerase II promoter"/>
    <property type="evidence" value="ECO:0007669"/>
    <property type="project" value="InterPro"/>
</dbReference>
<dbReference type="GeneID" id="54461993"/>
<evidence type="ECO:0000313" key="7">
    <source>
        <dbReference type="RefSeq" id="XP_033571072.1"/>
    </source>
</evidence>
<evidence type="ECO:0000259" key="4">
    <source>
        <dbReference type="PROSITE" id="PS51344"/>
    </source>
</evidence>
<sequence>MDPQALATLFVKTVVRMFYETEHIVVIDALIFHRALSLADLAIVLDYGKQLKTAQKLCGKLREGGLISVFVRPEIRDGAMKAINREYYYVDYRRAIDATKYRLHMLDERIKANAKPTQEKKEFFCPNCKAQWTAMDVLSSIDWDNQDSGFLCLTCNRPLRAINTTSEALAESDDTPAKFNRQFASLLKLMQDIDEVTIPAIDGEQAVESARELPRDNDINPAAKHEPVLPTNTRPTAVKGLATGPEKIEINIATDQEYTEVQRIAELAKLEQISKQNELPQWHIKSTVDDKEYFSKNGKDSGGPVNGTSTPSFKTEAEEEGRKNKDPALDAYFEALKAEQERQAKEAEEEEEEEDDDDEFEDVVTAGVVDMPDPKRAKLSPPVPSPPQVKFEASSPAAAPSPQAGGGSESEEDEFEDAM</sequence>
<dbReference type="InterPro" id="IPR017919">
    <property type="entry name" value="TFIIE/TFIIEa_HTH"/>
</dbReference>
<dbReference type="RefSeq" id="XP_033571072.1">
    <property type="nucleotide sequence ID" value="XM_033721100.1"/>
</dbReference>
<dbReference type="InterPro" id="IPR002853">
    <property type="entry name" value="TFIIE_asu"/>
</dbReference>
<evidence type="ECO:0000256" key="2">
    <source>
        <dbReference type="ARBA" id="ARBA00023163"/>
    </source>
</evidence>
<keyword evidence="6" id="KW-1185">Reference proteome</keyword>
<dbReference type="Proteomes" id="UP000504636">
    <property type="component" value="Unplaced"/>
</dbReference>
<reference evidence="7" key="2">
    <citation type="submission" date="2020-04" db="EMBL/GenBank/DDBJ databases">
        <authorList>
            <consortium name="NCBI Genome Project"/>
        </authorList>
    </citation>
    <scope>NUCLEOTIDE SEQUENCE</scope>
    <source>
        <strain evidence="7">CBS 304.34</strain>
    </source>
</reference>
<evidence type="ECO:0000313" key="5">
    <source>
        <dbReference type="EMBL" id="KAF2804108.1"/>
    </source>
</evidence>
<dbReference type="SMART" id="SM00531">
    <property type="entry name" value="TFIIE"/>
    <property type="match status" value="1"/>
</dbReference>
<feature type="compositionally biased region" description="Basic and acidic residues" evidence="3">
    <location>
        <begin position="216"/>
        <end position="227"/>
    </location>
</feature>
<evidence type="ECO:0000256" key="1">
    <source>
        <dbReference type="ARBA" id="ARBA00023015"/>
    </source>
</evidence>
<organism evidence="5">
    <name type="scientific">Mytilinidion resinicola</name>
    <dbReference type="NCBI Taxonomy" id="574789"/>
    <lineage>
        <taxon>Eukaryota</taxon>
        <taxon>Fungi</taxon>
        <taxon>Dikarya</taxon>
        <taxon>Ascomycota</taxon>
        <taxon>Pezizomycotina</taxon>
        <taxon>Dothideomycetes</taxon>
        <taxon>Pleosporomycetidae</taxon>
        <taxon>Mytilinidiales</taxon>
        <taxon>Mytilinidiaceae</taxon>
        <taxon>Mytilinidion</taxon>
    </lineage>
</organism>
<keyword evidence="1" id="KW-0805">Transcription regulation</keyword>
<reference evidence="5 7" key="1">
    <citation type="journal article" date="2020" name="Stud. Mycol.">
        <title>101 Dothideomycetes genomes: a test case for predicting lifestyles and emergence of pathogens.</title>
        <authorList>
            <person name="Haridas S."/>
            <person name="Albert R."/>
            <person name="Binder M."/>
            <person name="Bloem J."/>
            <person name="Labutti K."/>
            <person name="Salamov A."/>
            <person name="Andreopoulos B."/>
            <person name="Baker S."/>
            <person name="Barry K."/>
            <person name="Bills G."/>
            <person name="Bluhm B."/>
            <person name="Cannon C."/>
            <person name="Castanera R."/>
            <person name="Culley D."/>
            <person name="Daum C."/>
            <person name="Ezra D."/>
            <person name="Gonzalez J."/>
            <person name="Henrissat B."/>
            <person name="Kuo A."/>
            <person name="Liang C."/>
            <person name="Lipzen A."/>
            <person name="Lutzoni F."/>
            <person name="Magnuson J."/>
            <person name="Mondo S."/>
            <person name="Nolan M."/>
            <person name="Ohm R."/>
            <person name="Pangilinan J."/>
            <person name="Park H.-J."/>
            <person name="Ramirez L."/>
            <person name="Alfaro M."/>
            <person name="Sun H."/>
            <person name="Tritt A."/>
            <person name="Yoshinaga Y."/>
            <person name="Zwiers L.-H."/>
            <person name="Turgeon B."/>
            <person name="Goodwin S."/>
            <person name="Spatafora J."/>
            <person name="Crous P."/>
            <person name="Grigoriev I."/>
        </authorList>
    </citation>
    <scope>NUCLEOTIDE SEQUENCE</scope>
    <source>
        <strain evidence="5 7">CBS 304.34</strain>
    </source>
</reference>
<dbReference type="OrthoDB" id="361102at2759"/>
<feature type="compositionally biased region" description="Low complexity" evidence="3">
    <location>
        <begin position="392"/>
        <end position="403"/>
    </location>
</feature>
<proteinExistence type="predicted"/>
<keyword evidence="2" id="KW-0804">Transcription</keyword>
<dbReference type="PANTHER" id="PTHR13097">
    <property type="entry name" value="TRANSCRIPTION INITIATION FACTOR IIE, ALPHA SUBUNIT"/>
    <property type="match status" value="1"/>
</dbReference>
<dbReference type="PANTHER" id="PTHR13097:SF7">
    <property type="entry name" value="GENERAL TRANSCRIPTION FACTOR IIE SUBUNIT 1"/>
    <property type="match status" value="1"/>
</dbReference>
<protein>
    <recommendedName>
        <fullName evidence="4">HTH TFE/IIEalpha-type domain-containing protein</fullName>
    </recommendedName>
</protein>
<feature type="compositionally biased region" description="Acidic residues" evidence="3">
    <location>
        <begin position="347"/>
        <end position="362"/>
    </location>
</feature>
<evidence type="ECO:0000313" key="6">
    <source>
        <dbReference type="Proteomes" id="UP000504636"/>
    </source>
</evidence>
<reference evidence="7" key="3">
    <citation type="submission" date="2025-04" db="UniProtKB">
        <authorList>
            <consortium name="RefSeq"/>
        </authorList>
    </citation>
    <scope>IDENTIFICATION</scope>
    <source>
        <strain evidence="7">CBS 304.34</strain>
    </source>
</reference>
<feature type="region of interest" description="Disordered" evidence="3">
    <location>
        <begin position="216"/>
        <end position="238"/>
    </location>
</feature>
<dbReference type="PROSITE" id="PS51344">
    <property type="entry name" value="HTH_TFE_IIE"/>
    <property type="match status" value="1"/>
</dbReference>
<dbReference type="Pfam" id="PF02002">
    <property type="entry name" value="TFIIE_alpha"/>
    <property type="match status" value="1"/>
</dbReference>
<dbReference type="EMBL" id="MU003715">
    <property type="protein sequence ID" value="KAF2804108.1"/>
    <property type="molecule type" value="Genomic_DNA"/>
</dbReference>
<gene>
    <name evidence="5 7" type="ORF">BDZ99DRAFT_467798</name>
</gene>
<feature type="domain" description="HTH TFE/IIEalpha-type" evidence="4">
    <location>
        <begin position="7"/>
        <end position="100"/>
    </location>
</feature>
<dbReference type="InterPro" id="IPR039997">
    <property type="entry name" value="TFE"/>
</dbReference>
<dbReference type="AlphaFoldDB" id="A0A6A6Y6F1"/>
<dbReference type="InterPro" id="IPR024550">
    <property type="entry name" value="TFIIEa/SarR/Rpc3_HTH_dom"/>
</dbReference>
<dbReference type="GO" id="GO:0005673">
    <property type="term" value="C:transcription factor TFIIE complex"/>
    <property type="evidence" value="ECO:0007669"/>
    <property type="project" value="TreeGrafter"/>
</dbReference>
<accession>A0A6A6Y6F1</accession>
<feature type="compositionally biased region" description="Acidic residues" evidence="3">
    <location>
        <begin position="409"/>
        <end position="419"/>
    </location>
</feature>
<feature type="region of interest" description="Disordered" evidence="3">
    <location>
        <begin position="293"/>
        <end position="419"/>
    </location>
</feature>
<evidence type="ECO:0000256" key="3">
    <source>
        <dbReference type="SAM" id="MobiDB-lite"/>
    </source>
</evidence>
<name>A0A6A6Y6F1_9PEZI</name>
<feature type="compositionally biased region" description="Basic and acidic residues" evidence="3">
    <location>
        <begin position="336"/>
        <end position="346"/>
    </location>
</feature>